<dbReference type="SUPFAM" id="SSF53613">
    <property type="entry name" value="Ribokinase-like"/>
    <property type="match status" value="1"/>
</dbReference>
<dbReference type="Pfam" id="PF03070">
    <property type="entry name" value="TENA_THI-4"/>
    <property type="match status" value="1"/>
</dbReference>
<dbReference type="InterPro" id="IPR029056">
    <property type="entry name" value="Ribokinase-like"/>
</dbReference>
<dbReference type="InterPro" id="IPR013749">
    <property type="entry name" value="PM/HMP-P_kinase-1"/>
</dbReference>
<evidence type="ECO:0000313" key="3">
    <source>
        <dbReference type="EMBL" id="PHH58768.1"/>
    </source>
</evidence>
<dbReference type="CDD" id="cd19367">
    <property type="entry name" value="TenA_C_ScTHI20-like"/>
    <property type="match status" value="1"/>
</dbReference>
<dbReference type="GO" id="GO:0008902">
    <property type="term" value="F:hydroxymethylpyrimidine kinase activity"/>
    <property type="evidence" value="ECO:0007669"/>
    <property type="project" value="TreeGrafter"/>
</dbReference>
<proteinExistence type="predicted"/>
<name>A0A2C5XDN6_9HYPO</name>
<evidence type="ECO:0000259" key="1">
    <source>
        <dbReference type="Pfam" id="PF03070"/>
    </source>
</evidence>
<dbReference type="FunFam" id="1.20.910.10:FF:000003">
    <property type="entry name" value="Hydroxymethylpyrimidine/phosphomethylpyrimidine kinase THI20"/>
    <property type="match status" value="1"/>
</dbReference>
<evidence type="ECO:0000313" key="4">
    <source>
        <dbReference type="Proteomes" id="UP000226192"/>
    </source>
</evidence>
<reference evidence="3 4" key="1">
    <citation type="submission" date="2017-06" db="EMBL/GenBank/DDBJ databases">
        <title>Ant-infecting Ophiocordyceps genomes reveal a high diversity of potential behavioral manipulation genes and a possible major role for enterotoxins.</title>
        <authorList>
            <person name="De Bekker C."/>
            <person name="Evans H.C."/>
            <person name="Brachmann A."/>
            <person name="Hughes D.P."/>
        </authorList>
    </citation>
    <scope>NUCLEOTIDE SEQUENCE [LARGE SCALE GENOMIC DNA]</scope>
    <source>
        <strain evidence="3 4">Map64</strain>
    </source>
</reference>
<feature type="domain" description="Pyridoxamine kinase/Phosphomethylpyrimidine kinase" evidence="2">
    <location>
        <begin position="11"/>
        <end position="278"/>
    </location>
</feature>
<protein>
    <recommendedName>
        <fullName evidence="5">Pyridoxamine kinase/Phosphomethylpyrimidine kinase domain-containing protein</fullName>
    </recommendedName>
</protein>
<dbReference type="AlphaFoldDB" id="A0A2C5XDN6"/>
<dbReference type="EMBL" id="NJET01000309">
    <property type="protein sequence ID" value="PHH58768.1"/>
    <property type="molecule type" value="Genomic_DNA"/>
</dbReference>
<dbReference type="NCBIfam" id="TIGR00097">
    <property type="entry name" value="HMP-P_kinase"/>
    <property type="match status" value="1"/>
</dbReference>
<dbReference type="InterPro" id="IPR004305">
    <property type="entry name" value="Thiaminase-2/PQQC"/>
</dbReference>
<sequence>MGRVLLVGGSDCSGGAGLEAGQRVVAAHGCYALTATTALTAQDTKGVWGVHVVPARFVEQQMEACLDDVGADVIVTGMLASSDTVEAVAAQVQRRGLPVIVDPVVAATAGTELLPPAALQTLLARLLPLTTLLTPNLPEARLILGHDAPVESPADLELLARRIQALGPRWVLVKGGHLPLPASACQSAPPTARVVVDVLVGPNAPALHLVSPWQHTSSTHGTGCTLAAAIAALLARSILHHGHAHLHSDIPPAVRAACRYVEAAIRAAPGFGRGHGPLGHLHSLCLLPFAPGYFVEYLLARPDVSPVWHRFLNHPFVHALGHASLPLDSFKGYLVQDYLFLLHFSRAHALAAYKAQTIDDISAAAQTMAQICRETNLHLSYCHSFGISLSDIKATPEHQACIAYTRYVLDIGHTADALALRMALFPCLLGYAAVAAALDSSPSTLRHDANPYWPWIQNYLADDYCRTVESGSRLIEDQMRLQSPSRIQEYINTFIHATRMEIAFWDMFPSS</sequence>
<dbReference type="Gene3D" id="1.20.910.10">
    <property type="entry name" value="Heme oxygenase-like"/>
    <property type="match status" value="1"/>
</dbReference>
<organism evidence="3 4">
    <name type="scientific">Ophiocordyceps australis</name>
    <dbReference type="NCBI Taxonomy" id="1399860"/>
    <lineage>
        <taxon>Eukaryota</taxon>
        <taxon>Fungi</taxon>
        <taxon>Dikarya</taxon>
        <taxon>Ascomycota</taxon>
        <taxon>Pezizomycotina</taxon>
        <taxon>Sordariomycetes</taxon>
        <taxon>Hypocreomycetidae</taxon>
        <taxon>Hypocreales</taxon>
        <taxon>Ophiocordycipitaceae</taxon>
        <taxon>Ophiocordyceps</taxon>
    </lineage>
</organism>
<dbReference type="PANTHER" id="PTHR20858:SF17">
    <property type="entry name" value="HYDROXYMETHYLPYRIMIDINE_PHOSPHOMETHYLPYRIMIDINE KINASE THI20-RELATED"/>
    <property type="match status" value="1"/>
</dbReference>
<dbReference type="STRING" id="1399860.A0A2C5XDN6"/>
<feature type="domain" description="Thiaminase-2/PQQC" evidence="1">
    <location>
        <begin position="302"/>
        <end position="507"/>
    </location>
</feature>
<dbReference type="SUPFAM" id="SSF48613">
    <property type="entry name" value="Heme oxygenase-like"/>
    <property type="match status" value="1"/>
</dbReference>
<comment type="caution">
    <text evidence="3">The sequence shown here is derived from an EMBL/GenBank/DDBJ whole genome shotgun (WGS) entry which is preliminary data.</text>
</comment>
<dbReference type="GO" id="GO:0005829">
    <property type="term" value="C:cytosol"/>
    <property type="evidence" value="ECO:0007669"/>
    <property type="project" value="TreeGrafter"/>
</dbReference>
<dbReference type="GO" id="GO:0009228">
    <property type="term" value="P:thiamine biosynthetic process"/>
    <property type="evidence" value="ECO:0007669"/>
    <property type="project" value="InterPro"/>
</dbReference>
<dbReference type="InterPro" id="IPR004399">
    <property type="entry name" value="HMP/HMP-P_kinase_dom"/>
</dbReference>
<dbReference type="PANTHER" id="PTHR20858">
    <property type="entry name" value="PHOSPHOMETHYLPYRIMIDINE KINASE"/>
    <property type="match status" value="1"/>
</dbReference>
<evidence type="ECO:0008006" key="5">
    <source>
        <dbReference type="Google" id="ProtNLM"/>
    </source>
</evidence>
<accession>A0A2C5XDN6</accession>
<gene>
    <name evidence="3" type="ORF">CDD81_4597</name>
</gene>
<dbReference type="InterPro" id="IPR016084">
    <property type="entry name" value="Haem_Oase-like_multi-hlx"/>
</dbReference>
<evidence type="ECO:0000259" key="2">
    <source>
        <dbReference type="Pfam" id="PF08543"/>
    </source>
</evidence>
<keyword evidence="4" id="KW-1185">Reference proteome</keyword>
<dbReference type="GO" id="GO:0008972">
    <property type="term" value="F:phosphomethylpyrimidine kinase activity"/>
    <property type="evidence" value="ECO:0007669"/>
    <property type="project" value="InterPro"/>
</dbReference>
<dbReference type="Gene3D" id="3.40.1190.20">
    <property type="match status" value="1"/>
</dbReference>
<dbReference type="Pfam" id="PF08543">
    <property type="entry name" value="Phos_pyr_kin"/>
    <property type="match status" value="1"/>
</dbReference>
<dbReference type="OrthoDB" id="10028886at2759"/>
<dbReference type="Proteomes" id="UP000226192">
    <property type="component" value="Unassembled WGS sequence"/>
</dbReference>
<dbReference type="CDD" id="cd01169">
    <property type="entry name" value="HMPP_kinase"/>
    <property type="match status" value="1"/>
</dbReference>